<accession>A0A9X1SR77</accession>
<evidence type="ECO:0000313" key="2">
    <source>
        <dbReference type="Proteomes" id="UP001139171"/>
    </source>
</evidence>
<dbReference type="Proteomes" id="UP001139171">
    <property type="component" value="Unassembled WGS sequence"/>
</dbReference>
<dbReference type="EMBL" id="JAJNAG010000063">
    <property type="protein sequence ID" value="MCD1127582.1"/>
    <property type="molecule type" value="Genomic_DNA"/>
</dbReference>
<comment type="caution">
    <text evidence="1">The sequence shown here is derived from an EMBL/GenBank/DDBJ whole genome shotgun (WGS) entry which is preliminary data.</text>
</comment>
<name>A0A9X1SR77_9GAMM</name>
<proteinExistence type="predicted"/>
<organism evidence="1 2">
    <name type="scientific">Limnobaculum eriocheiris</name>
    <dbReference type="NCBI Taxonomy" id="2897391"/>
    <lineage>
        <taxon>Bacteria</taxon>
        <taxon>Pseudomonadati</taxon>
        <taxon>Pseudomonadota</taxon>
        <taxon>Gammaproteobacteria</taxon>
        <taxon>Enterobacterales</taxon>
        <taxon>Budviciaceae</taxon>
        <taxon>Limnobaculum</taxon>
    </lineage>
</organism>
<evidence type="ECO:0000313" key="1">
    <source>
        <dbReference type="EMBL" id="MCD1127582.1"/>
    </source>
</evidence>
<gene>
    <name evidence="1" type="ORF">LPW36_16550</name>
</gene>
<reference evidence="1" key="1">
    <citation type="submission" date="2021-11" db="EMBL/GenBank/DDBJ databases">
        <title>Jinshanibacter sp. isolated from one year old Eriocheir sinensis.</title>
        <authorList>
            <person name="Li J.-Y."/>
            <person name="He W."/>
            <person name="Gao T.-H."/>
        </authorList>
    </citation>
    <scope>NUCLEOTIDE SEQUENCE</scope>
    <source>
        <strain evidence="1">LJY008</strain>
    </source>
</reference>
<sequence length="89" mass="10054">MISSPSLSHALTIAISAGIRVKEVYESLSKVEMMIYMSGALTPDVRRMIEREEPTLRYWSSEETQDNPASEGFICDEYHVGISFPKQVL</sequence>
<dbReference type="AlphaFoldDB" id="A0A9X1SR77"/>
<keyword evidence="2" id="KW-1185">Reference proteome</keyword>
<protein>
    <submittedName>
        <fullName evidence="1">Uncharacterized protein</fullName>
    </submittedName>
</protein>
<dbReference type="RefSeq" id="WP_230611600.1">
    <property type="nucleotide sequence ID" value="NZ_JAJNAG010000063.1"/>
</dbReference>